<protein>
    <recommendedName>
        <fullName evidence="12">MAC-inhibitory protein</fullName>
    </recommendedName>
    <alternativeName>
        <fullName evidence="13">Membrane attack complex inhibition factor</fullName>
    </alternativeName>
    <alternativeName>
        <fullName evidence="11">Protectin</fullName>
    </alternativeName>
</protein>
<keyword evidence="14" id="KW-0812">Transmembrane</keyword>
<comment type="subcellular location">
    <subcellularLocation>
        <location evidence="1">Cell membrane</location>
    </subcellularLocation>
    <subcellularLocation>
        <location evidence="2">Membrane</location>
        <topology evidence="2">Lipid-anchor</topology>
        <topology evidence="2">GPI-anchor</topology>
    </subcellularLocation>
</comment>
<keyword evidence="6" id="KW-0732">Signal</keyword>
<dbReference type="InterPro" id="IPR016054">
    <property type="entry name" value="LY6_UPA_recep-like"/>
</dbReference>
<evidence type="ECO:0000256" key="8">
    <source>
        <dbReference type="ARBA" id="ARBA00023157"/>
    </source>
</evidence>
<keyword evidence="10" id="KW-0449">Lipoprotein</keyword>
<feature type="transmembrane region" description="Helical" evidence="14">
    <location>
        <begin position="138"/>
        <end position="157"/>
    </location>
</feature>
<dbReference type="GO" id="GO:0098552">
    <property type="term" value="C:side of membrane"/>
    <property type="evidence" value="ECO:0007669"/>
    <property type="project" value="UniProtKB-KW"/>
</dbReference>
<evidence type="ECO:0000259" key="15">
    <source>
        <dbReference type="SMART" id="SM00134"/>
    </source>
</evidence>
<sequence length="158" mass="17622">MKEVWSRIKIVSWKNGSLRYTSQLIFGRRSKVFEKETNMTAKMNTSLIIGLGFFFATFSLGSTLRCYKCSGFKSCSAVQDCGRQDACLTLKEKGGKTIRQCIKSSACDSALLNVIFPGHGFTFNCCTSNLCNSSPAILINRSFLGLLALFVIFWCYLI</sequence>
<evidence type="ECO:0000256" key="7">
    <source>
        <dbReference type="ARBA" id="ARBA00023136"/>
    </source>
</evidence>
<dbReference type="Proteomes" id="UP001152803">
    <property type="component" value="Unassembled WGS sequence"/>
</dbReference>
<proteinExistence type="predicted"/>
<name>A0A9Q1D2N3_CONCO</name>
<evidence type="ECO:0000256" key="12">
    <source>
        <dbReference type="ARBA" id="ARBA00031590"/>
    </source>
</evidence>
<keyword evidence="4" id="KW-1003">Cell membrane</keyword>
<evidence type="ECO:0000256" key="3">
    <source>
        <dbReference type="ARBA" id="ARBA00011481"/>
    </source>
</evidence>
<comment type="caution">
    <text evidence="16">The sequence shown here is derived from an EMBL/GenBank/DDBJ whole genome shotgun (WGS) entry which is preliminary data.</text>
</comment>
<evidence type="ECO:0000256" key="4">
    <source>
        <dbReference type="ARBA" id="ARBA00022475"/>
    </source>
</evidence>
<keyword evidence="5" id="KW-0336">GPI-anchor</keyword>
<evidence type="ECO:0000256" key="2">
    <source>
        <dbReference type="ARBA" id="ARBA00004589"/>
    </source>
</evidence>
<dbReference type="SMART" id="SM00134">
    <property type="entry name" value="LU"/>
    <property type="match status" value="1"/>
</dbReference>
<evidence type="ECO:0000256" key="1">
    <source>
        <dbReference type="ARBA" id="ARBA00004236"/>
    </source>
</evidence>
<dbReference type="InterPro" id="IPR035076">
    <property type="entry name" value="Toxin/TOLIP"/>
</dbReference>
<feature type="domain" description="UPAR/Ly6" evidence="15">
    <location>
        <begin position="64"/>
        <end position="146"/>
    </location>
</feature>
<keyword evidence="7 14" id="KW-0472">Membrane</keyword>
<dbReference type="InterPro" id="IPR045860">
    <property type="entry name" value="Snake_toxin-like_sf"/>
</dbReference>
<dbReference type="CDD" id="cd23554">
    <property type="entry name" value="TFP_LU_ECD_CD59"/>
    <property type="match status" value="1"/>
</dbReference>
<dbReference type="Gene3D" id="2.10.60.10">
    <property type="entry name" value="CD59"/>
    <property type="match status" value="1"/>
</dbReference>
<dbReference type="SUPFAM" id="SSF57302">
    <property type="entry name" value="Snake toxin-like"/>
    <property type="match status" value="1"/>
</dbReference>
<comment type="subunit">
    <text evidence="3">Interacts with T-cell surface antigen CD2.</text>
</comment>
<gene>
    <name evidence="16" type="ORF">COCON_G00185920</name>
</gene>
<evidence type="ECO:0000256" key="13">
    <source>
        <dbReference type="ARBA" id="ARBA00031867"/>
    </source>
</evidence>
<evidence type="ECO:0000256" key="10">
    <source>
        <dbReference type="ARBA" id="ARBA00023288"/>
    </source>
</evidence>
<accession>A0A9Q1D2N3</accession>
<evidence type="ECO:0000256" key="11">
    <source>
        <dbReference type="ARBA" id="ARBA00029920"/>
    </source>
</evidence>
<evidence type="ECO:0000313" key="16">
    <source>
        <dbReference type="EMBL" id="KAJ8256440.1"/>
    </source>
</evidence>
<keyword evidence="9" id="KW-0325">Glycoprotein</keyword>
<keyword evidence="14" id="KW-1133">Transmembrane helix</keyword>
<dbReference type="Pfam" id="PF00087">
    <property type="entry name" value="Toxin_TOLIP"/>
    <property type="match status" value="1"/>
</dbReference>
<dbReference type="AlphaFoldDB" id="A0A9Q1D2N3"/>
<evidence type="ECO:0000256" key="14">
    <source>
        <dbReference type="SAM" id="Phobius"/>
    </source>
</evidence>
<reference evidence="16" key="1">
    <citation type="journal article" date="2023" name="Science">
        <title>Genome structures resolve the early diversification of teleost fishes.</title>
        <authorList>
            <person name="Parey E."/>
            <person name="Louis A."/>
            <person name="Montfort J."/>
            <person name="Bouchez O."/>
            <person name="Roques C."/>
            <person name="Iampietro C."/>
            <person name="Lluch J."/>
            <person name="Castinel A."/>
            <person name="Donnadieu C."/>
            <person name="Desvignes T."/>
            <person name="Floi Bucao C."/>
            <person name="Jouanno E."/>
            <person name="Wen M."/>
            <person name="Mejri S."/>
            <person name="Dirks R."/>
            <person name="Jansen H."/>
            <person name="Henkel C."/>
            <person name="Chen W.J."/>
            <person name="Zahm M."/>
            <person name="Cabau C."/>
            <person name="Klopp C."/>
            <person name="Thompson A.W."/>
            <person name="Robinson-Rechavi M."/>
            <person name="Braasch I."/>
            <person name="Lecointre G."/>
            <person name="Bobe J."/>
            <person name="Postlethwait J.H."/>
            <person name="Berthelot C."/>
            <person name="Roest Crollius H."/>
            <person name="Guiguen Y."/>
        </authorList>
    </citation>
    <scope>NUCLEOTIDE SEQUENCE</scope>
    <source>
        <strain evidence="16">Concon-B</strain>
    </source>
</reference>
<keyword evidence="17" id="KW-1185">Reference proteome</keyword>
<organism evidence="16 17">
    <name type="scientific">Conger conger</name>
    <name type="common">Conger eel</name>
    <name type="synonym">Muraena conger</name>
    <dbReference type="NCBI Taxonomy" id="82655"/>
    <lineage>
        <taxon>Eukaryota</taxon>
        <taxon>Metazoa</taxon>
        <taxon>Chordata</taxon>
        <taxon>Craniata</taxon>
        <taxon>Vertebrata</taxon>
        <taxon>Euteleostomi</taxon>
        <taxon>Actinopterygii</taxon>
        <taxon>Neopterygii</taxon>
        <taxon>Teleostei</taxon>
        <taxon>Anguilliformes</taxon>
        <taxon>Congridae</taxon>
        <taxon>Conger</taxon>
    </lineage>
</organism>
<evidence type="ECO:0000256" key="5">
    <source>
        <dbReference type="ARBA" id="ARBA00022622"/>
    </source>
</evidence>
<dbReference type="OrthoDB" id="10011411at2759"/>
<evidence type="ECO:0000256" key="6">
    <source>
        <dbReference type="ARBA" id="ARBA00022729"/>
    </source>
</evidence>
<evidence type="ECO:0000256" key="9">
    <source>
        <dbReference type="ARBA" id="ARBA00023180"/>
    </source>
</evidence>
<dbReference type="EMBL" id="JAFJMO010000014">
    <property type="protein sequence ID" value="KAJ8256440.1"/>
    <property type="molecule type" value="Genomic_DNA"/>
</dbReference>
<feature type="transmembrane region" description="Helical" evidence="14">
    <location>
        <begin position="45"/>
        <end position="64"/>
    </location>
</feature>
<keyword evidence="8" id="KW-1015">Disulfide bond</keyword>
<evidence type="ECO:0000313" key="17">
    <source>
        <dbReference type="Proteomes" id="UP001152803"/>
    </source>
</evidence>
<dbReference type="InterPro" id="IPR056949">
    <property type="entry name" value="CD59"/>
</dbReference>